<feature type="transmembrane region" description="Helical" evidence="1">
    <location>
        <begin position="92"/>
        <end position="110"/>
    </location>
</feature>
<keyword evidence="1" id="KW-1133">Transmembrane helix</keyword>
<keyword evidence="1" id="KW-0812">Transmembrane</keyword>
<proteinExistence type="predicted"/>
<evidence type="ECO:0000313" key="2">
    <source>
        <dbReference type="EMBL" id="BBD77201.1"/>
    </source>
</evidence>
<feature type="transmembrane region" description="Helical" evidence="1">
    <location>
        <begin position="374"/>
        <end position="392"/>
    </location>
</feature>
<feature type="transmembrane region" description="Helical" evidence="1">
    <location>
        <begin position="398"/>
        <end position="418"/>
    </location>
</feature>
<gene>
    <name evidence="2" type="ORF">HPTL_0933</name>
</gene>
<dbReference type="EMBL" id="AP018558">
    <property type="protein sequence ID" value="BBD77201.1"/>
    <property type="molecule type" value="Genomic_DNA"/>
</dbReference>
<keyword evidence="1" id="KW-0472">Membrane</keyword>
<feature type="transmembrane region" description="Helical" evidence="1">
    <location>
        <begin position="199"/>
        <end position="220"/>
    </location>
</feature>
<feature type="transmembrane region" description="Helical" evidence="1">
    <location>
        <begin position="232"/>
        <end position="250"/>
    </location>
</feature>
<keyword evidence="3" id="KW-1185">Reference proteome</keyword>
<feature type="transmembrane region" description="Helical" evidence="1">
    <location>
        <begin position="156"/>
        <end position="179"/>
    </location>
</feature>
<feature type="transmembrane region" description="Helical" evidence="1">
    <location>
        <begin position="20"/>
        <end position="37"/>
    </location>
</feature>
<dbReference type="KEGG" id="htl:HPTL_0933"/>
<feature type="transmembrane region" description="Helical" evidence="1">
    <location>
        <begin position="256"/>
        <end position="275"/>
    </location>
</feature>
<name>A0A2Z6DXJ7_HYDTE</name>
<sequence length="440" mass="48834">MKTADLRIEAAPAYRMPMRWFALAPFFLVLAGVLLLSEGSELFLSRWHPAALALTHLFALGFMGSVMVGALMQVIPVLSGHSWPPRWRRSRWPRAAFAGGVLALAAHFLWTGSLSVAHALAGVALALLLAALAPVAFLTLWLLLRIPSLSDSIRDLRWVAAGLGLTLTLGALLLLQRIAPDHFAFDHLQWVTLHLSAAWGLWGLALVATVGFVVVPMFQLTPVYPPTTRRRFTTALWGAALITFIFSVIHPEKTPLWVVLGVGWLAWAFAAQTLALQDRSKRKKRETTGHLWRSAMIALCLAVAMAFASATLPEFSPFLVGIMVFWGGFAGVICAMWIKIIPFLTWLNIQQMPNRKGFPPTMLKITPEKEGERLRWLWLATLLLLFAAVFLPEPMSRVAGIAVIATAVQLARILWHAWQLFNEWERKHLDPTESAQIATS</sequence>
<dbReference type="OrthoDB" id="5295665at2"/>
<feature type="transmembrane region" description="Helical" evidence="1">
    <location>
        <begin position="57"/>
        <end position="80"/>
    </location>
</feature>
<evidence type="ECO:0000256" key="1">
    <source>
        <dbReference type="SAM" id="Phobius"/>
    </source>
</evidence>
<dbReference type="Proteomes" id="UP000262004">
    <property type="component" value="Chromosome"/>
</dbReference>
<accession>A0A2Z6DXJ7</accession>
<dbReference type="AlphaFoldDB" id="A0A2Z6DXJ7"/>
<reference evidence="2 3" key="1">
    <citation type="submission" date="2018-04" db="EMBL/GenBank/DDBJ databases">
        <title>Complete genome sequence of Hydrogenophilus thermoluteolus TH-1.</title>
        <authorList>
            <person name="Arai H."/>
        </authorList>
    </citation>
    <scope>NUCLEOTIDE SEQUENCE [LARGE SCALE GENOMIC DNA]</scope>
    <source>
        <strain evidence="2 3">TH-1</strain>
    </source>
</reference>
<evidence type="ECO:0000313" key="3">
    <source>
        <dbReference type="Proteomes" id="UP000262004"/>
    </source>
</evidence>
<feature type="transmembrane region" description="Helical" evidence="1">
    <location>
        <begin position="318"/>
        <end position="347"/>
    </location>
</feature>
<feature type="transmembrane region" description="Helical" evidence="1">
    <location>
        <begin position="295"/>
        <end position="312"/>
    </location>
</feature>
<feature type="transmembrane region" description="Helical" evidence="1">
    <location>
        <begin position="116"/>
        <end position="144"/>
    </location>
</feature>
<protein>
    <submittedName>
        <fullName evidence="2">Uncharacterized protein</fullName>
    </submittedName>
</protein>
<dbReference type="RefSeq" id="WP_119334959.1">
    <property type="nucleotide sequence ID" value="NZ_AP018558.1"/>
</dbReference>
<organism evidence="2 3">
    <name type="scientific">Hydrogenophilus thermoluteolus</name>
    <name type="common">Pseudomonas hydrogenothermophila</name>
    <dbReference type="NCBI Taxonomy" id="297"/>
    <lineage>
        <taxon>Bacteria</taxon>
        <taxon>Pseudomonadati</taxon>
        <taxon>Pseudomonadota</taxon>
        <taxon>Hydrogenophilia</taxon>
        <taxon>Hydrogenophilales</taxon>
        <taxon>Hydrogenophilaceae</taxon>
        <taxon>Hydrogenophilus</taxon>
    </lineage>
</organism>